<evidence type="ECO:0000313" key="6">
    <source>
        <dbReference type="Proteomes" id="UP000028294"/>
    </source>
</evidence>
<dbReference type="Proteomes" id="UP001075704">
    <property type="component" value="Unassembled WGS sequence"/>
</dbReference>
<reference evidence="2" key="2">
    <citation type="submission" date="2014-07" db="EMBL/GenBank/DDBJ databases">
        <title>Genetics and epidemiology of antimicrobial resistance in B. fragilis group.</title>
        <authorList>
            <person name="Sydenham T.V."/>
            <person name="Hasman H."/>
            <person name="Kemp M."/>
            <person name="Justesen U.S."/>
        </authorList>
    </citation>
    <scope>NUCLEOTIDE SEQUENCE [LARGE SCALE GENOMIC DNA]</scope>
    <source>
        <strain evidence="2">DCMOUH0018B</strain>
    </source>
</reference>
<evidence type="ECO:0000313" key="5">
    <source>
        <dbReference type="EMBL" id="QCQ38779.1"/>
    </source>
</evidence>
<feature type="chain" id="PRO_5010404658" description="Lipocalin-like domain-containing protein" evidence="1">
    <location>
        <begin position="19"/>
        <end position="132"/>
    </location>
</feature>
<dbReference type="PATRIC" id="fig|817.52.peg.4700"/>
<dbReference type="RefSeq" id="WP_005808340.1">
    <property type="nucleotide sequence ID" value="NZ_CABJEQ010000006.1"/>
</dbReference>
<dbReference type="EMBL" id="CP036553">
    <property type="protein sequence ID" value="QCQ38779.1"/>
    <property type="molecule type" value="Genomic_DNA"/>
</dbReference>
<reference evidence="2" key="1">
    <citation type="book" date="2014" name="THE 24TH EUROPEAN CONGRESS OF CLINICAL MICROBIOLOGY AND INFECTIOUS DISEASES" publisher="ECCMID 2014" city="Barcelona, Spain">
        <title>Identification of resistance genes in three multidrug-resistant Bacteroides fragilis isolates by whole genome sequencing.</title>
        <editorList>
            <person name="Unknown"/>
            <person name="A."/>
        </editorList>
        <authorList>
            <person name="Sydenham T.V."/>
            <person name="Hasman H."/>
            <person name="Wang M."/>
            <person name="Soki J."/>
            <person name="Nagy E."/>
            <person name="Justesen U.S."/>
        </authorList>
    </citation>
    <scope>NUCLEOTIDE SEQUENCE</scope>
    <source>
        <strain evidence="2">DCMOUH0018B</strain>
    </source>
</reference>
<evidence type="ECO:0000313" key="2">
    <source>
        <dbReference type="EMBL" id="KFX72640.1"/>
    </source>
</evidence>
<dbReference type="EMBL" id="JAPTZU010000006">
    <property type="protein sequence ID" value="MCZ2688304.1"/>
    <property type="molecule type" value="Genomic_DNA"/>
</dbReference>
<reference evidence="5 6" key="3">
    <citation type="submission" date="2019-03" db="EMBL/GenBank/DDBJ databases">
        <title>Complete genome assembly of MDR B. fragilis.</title>
        <authorList>
            <person name="Sydenham T.V."/>
            <person name="Hasman H."/>
            <person name="Justesen U.S."/>
        </authorList>
    </citation>
    <scope>NUCLEOTIDE SEQUENCE [LARGE SCALE GENOMIC DNA]</scope>
    <source>
        <strain evidence="5 6">DCMOUH0067B</strain>
    </source>
</reference>
<evidence type="ECO:0000313" key="4">
    <source>
        <dbReference type="EMBL" id="MCZ2688304.1"/>
    </source>
</evidence>
<protein>
    <recommendedName>
        <fullName evidence="7">Lipocalin-like domain-containing protein</fullName>
    </recommendedName>
</protein>
<dbReference type="EMBL" id="JMZZ02000226">
    <property type="protein sequence ID" value="KFX72640.1"/>
    <property type="molecule type" value="Genomic_DNA"/>
</dbReference>
<keyword evidence="1" id="KW-0732">Signal</keyword>
<accession>A0A081TLQ7</accession>
<dbReference type="GeneID" id="99673055"/>
<dbReference type="Proteomes" id="UP001079672">
    <property type="component" value="Unassembled WGS sequence"/>
</dbReference>
<organism evidence="2">
    <name type="scientific">Bacteroides fragilis</name>
    <dbReference type="NCBI Taxonomy" id="817"/>
    <lineage>
        <taxon>Bacteria</taxon>
        <taxon>Pseudomonadati</taxon>
        <taxon>Bacteroidota</taxon>
        <taxon>Bacteroidia</taxon>
        <taxon>Bacteroidales</taxon>
        <taxon>Bacteroidaceae</taxon>
        <taxon>Bacteroides</taxon>
    </lineage>
</organism>
<proteinExistence type="predicted"/>
<feature type="signal peptide" evidence="1">
    <location>
        <begin position="1"/>
        <end position="18"/>
    </location>
</feature>
<evidence type="ECO:0000313" key="3">
    <source>
        <dbReference type="EMBL" id="MCZ2653985.1"/>
    </source>
</evidence>
<sequence length="132" mass="14000">MRRIFTILMLLCTISVFAASVTNTYSGKLTVSVDGATPTIVDPQSVKVIENGTVVKMTIANFSYAGLTADVNITASKDLNTGELTLNTISYAGLPLSGKFNSGSKLINNDCKIVLSISAVFQKIEVTFVGTK</sequence>
<reference evidence="3" key="4">
    <citation type="submission" date="2022-12" db="EMBL/GenBank/DDBJ databases">
        <title>Development of a Multilocus Sequence Typing Scheme for Bacteroides fragilis Based on Whole Genome Sequencing Data and Clinical Application.</title>
        <authorList>
            <person name="Nielsen F.D."/>
            <person name="Justesen U.S."/>
        </authorList>
    </citation>
    <scope>NUCLEOTIDE SEQUENCE</scope>
    <source>
        <strain evidence="4">BF_AM_ODE_DK_2015_4</strain>
        <strain evidence="3">BF_BC_ODE_DK_2015_2</strain>
    </source>
</reference>
<dbReference type="Proteomes" id="UP000028294">
    <property type="component" value="Chromosome"/>
</dbReference>
<dbReference type="AlphaFoldDB" id="A0A081TLQ7"/>
<evidence type="ECO:0000256" key="1">
    <source>
        <dbReference type="SAM" id="SignalP"/>
    </source>
</evidence>
<dbReference type="EMBL" id="JAPUAC010000004">
    <property type="protein sequence ID" value="MCZ2653985.1"/>
    <property type="molecule type" value="Genomic_DNA"/>
</dbReference>
<gene>
    <name evidence="2" type="ORF">EE52_0222665</name>
    <name evidence="5" type="ORF">IA74_023240</name>
    <name evidence="3" type="ORF">O1422_07390</name>
    <name evidence="4" type="ORF">O1433_12425</name>
</gene>
<evidence type="ECO:0008006" key="7">
    <source>
        <dbReference type="Google" id="ProtNLM"/>
    </source>
</evidence>
<name>A0A081TLQ7_BACFG</name>